<feature type="transmembrane region" description="Helical" evidence="17">
    <location>
        <begin position="12"/>
        <end position="36"/>
    </location>
</feature>
<evidence type="ECO:0000256" key="15">
    <source>
        <dbReference type="ARBA" id="ARBA00039397"/>
    </source>
</evidence>
<evidence type="ECO:0000256" key="16">
    <source>
        <dbReference type="ARBA" id="ARBA00049385"/>
    </source>
</evidence>
<dbReference type="InterPro" id="IPR040162">
    <property type="entry name" value="MGST1-like"/>
</dbReference>
<keyword evidence="7 17" id="KW-0812">Transmembrane</keyword>
<dbReference type="InParanoid" id="W5JVJ7"/>
<dbReference type="EMBL" id="ADMH02000356">
    <property type="protein sequence ID" value="ETN66849.1"/>
    <property type="molecule type" value="Genomic_DNA"/>
</dbReference>
<comment type="subunit">
    <text evidence="14">Homotrimer; The trimer binds only one molecule of glutathione.</text>
</comment>
<reference evidence="18" key="3">
    <citation type="journal article" date="2013" name="Nucleic Acids Res.">
        <title>The genome of Anopheles darlingi, the main neotropical malaria vector.</title>
        <authorList>
            <person name="Marinotti O."/>
            <person name="Cerqueira G.C."/>
            <person name="de Almeida L.G."/>
            <person name="Ferro M.I."/>
            <person name="Loreto E.L."/>
            <person name="Zaha A."/>
            <person name="Teixeira S.M."/>
            <person name="Wespiser A.R."/>
            <person name="Almeida E Silva A."/>
            <person name="Schlindwein A.D."/>
            <person name="Pacheco A.C."/>
            <person name="Silva A.L."/>
            <person name="Graveley B.R."/>
            <person name="Walenz B.P."/>
            <person name="Lima Bde A."/>
            <person name="Ribeiro C.A."/>
            <person name="Nunes-Silva C.G."/>
            <person name="de Carvalho C.R."/>
            <person name="Soares C.M."/>
            <person name="de Menezes C.B."/>
            <person name="Matiolli C."/>
            <person name="Caffrey D."/>
            <person name="Araujo D.A."/>
            <person name="de Oliveira D.M."/>
            <person name="Golenbock D."/>
            <person name="Grisard E.C."/>
            <person name="Fantinatti-Garboggini F."/>
            <person name="de Carvalho F.M."/>
            <person name="Barcellos F.G."/>
            <person name="Prosdocimi F."/>
            <person name="May G."/>
            <person name="Azevedo Junior G.M."/>
            <person name="Guimaraes G.M."/>
            <person name="Goldman G.H."/>
            <person name="Padilha I.Q."/>
            <person name="Batista Jda S."/>
            <person name="Ferro J.A."/>
            <person name="Ribeiro J.M."/>
            <person name="Fietto J.L."/>
            <person name="Dabbas K.M."/>
            <person name="Cerdeira L."/>
            <person name="Agnez-Lima L.F."/>
            <person name="Brocchi M."/>
            <person name="de Carvalho M.O."/>
            <person name="Teixeira Mde M."/>
            <person name="Diniz Maia Mde M."/>
            <person name="Goldman M.H."/>
            <person name="Cruz Schneider M.P."/>
            <person name="Felipe M.S."/>
            <person name="Hungria M."/>
            <person name="Nicolas M.F."/>
            <person name="Pereira M."/>
            <person name="Montes M.A."/>
            <person name="Cantao M.E."/>
            <person name="Vincentz M."/>
            <person name="Rafael M.S."/>
            <person name="Silverman N."/>
            <person name="Stoco P.H."/>
            <person name="Souza R.C."/>
            <person name="Vicentini R."/>
            <person name="Gazzinelli R.T."/>
            <person name="Neves Rde O."/>
            <person name="Silva R."/>
            <person name="Astolfi-Filho S."/>
            <person name="Maciel T.E."/>
            <person name="Urmenyi T.P."/>
            <person name="Tadei W.P."/>
            <person name="Camargo E.P."/>
            <person name="de Vasconcelos A.T."/>
        </authorList>
    </citation>
    <scope>NUCLEOTIDE SEQUENCE</scope>
</reference>
<evidence type="ECO:0000256" key="5">
    <source>
        <dbReference type="ARBA" id="ARBA00012452"/>
    </source>
</evidence>
<dbReference type="PANTHER" id="PTHR10689:SF6">
    <property type="entry name" value="MICROSOMAL GLUTATHIONE S-TRANSFERASE 1"/>
    <property type="match status" value="1"/>
</dbReference>
<evidence type="ECO:0000313" key="18">
    <source>
        <dbReference type="EMBL" id="ETN66849.1"/>
    </source>
</evidence>
<proteinExistence type="inferred from homology"/>
<evidence type="ECO:0000256" key="12">
    <source>
        <dbReference type="ARBA" id="ARBA00023128"/>
    </source>
</evidence>
<evidence type="ECO:0000256" key="7">
    <source>
        <dbReference type="ARBA" id="ARBA00022692"/>
    </source>
</evidence>
<comment type="subcellular location">
    <subcellularLocation>
        <location evidence="3">Endoplasmic reticulum membrane</location>
        <topology evidence="3">Multi-pass membrane protein</topology>
    </subcellularLocation>
    <subcellularLocation>
        <location evidence="2">Mitochondrion outer membrane</location>
    </subcellularLocation>
</comment>
<organism evidence="18">
    <name type="scientific">Anopheles darlingi</name>
    <name type="common">Mosquito</name>
    <dbReference type="NCBI Taxonomy" id="43151"/>
    <lineage>
        <taxon>Eukaryota</taxon>
        <taxon>Metazoa</taxon>
        <taxon>Ecdysozoa</taxon>
        <taxon>Arthropoda</taxon>
        <taxon>Hexapoda</taxon>
        <taxon>Insecta</taxon>
        <taxon>Pterygota</taxon>
        <taxon>Neoptera</taxon>
        <taxon>Endopterygota</taxon>
        <taxon>Diptera</taxon>
        <taxon>Nematocera</taxon>
        <taxon>Culicoidea</taxon>
        <taxon>Culicidae</taxon>
        <taxon>Anophelinae</taxon>
        <taxon>Anopheles</taxon>
    </lineage>
</organism>
<evidence type="ECO:0000256" key="14">
    <source>
        <dbReference type="ARBA" id="ARBA00038540"/>
    </source>
</evidence>
<evidence type="ECO:0000256" key="2">
    <source>
        <dbReference type="ARBA" id="ARBA00004294"/>
    </source>
</evidence>
<evidence type="ECO:0000256" key="13">
    <source>
        <dbReference type="ARBA" id="ARBA00023136"/>
    </source>
</evidence>
<accession>W5JVJ7</accession>
<evidence type="ECO:0000256" key="6">
    <source>
        <dbReference type="ARBA" id="ARBA00022679"/>
    </source>
</evidence>
<keyword evidence="10 17" id="KW-1133">Transmembrane helix</keyword>
<keyword evidence="12" id="KW-0496">Mitochondrion</keyword>
<evidence type="ECO:0000256" key="10">
    <source>
        <dbReference type="ARBA" id="ARBA00022989"/>
    </source>
</evidence>
<dbReference type="Gene3D" id="1.20.120.550">
    <property type="entry name" value="Membrane associated eicosanoid/glutathione metabolism-like domain"/>
    <property type="match status" value="1"/>
</dbReference>
<dbReference type="AlphaFoldDB" id="W5JVJ7"/>
<reference evidence="18" key="1">
    <citation type="journal article" date="2010" name="BMC Genomics">
        <title>Combination of measures distinguishes pre-miRNAs from other stem-loops in the genome of the newly sequenced Anopheles darlingi.</title>
        <authorList>
            <person name="Mendes N.D."/>
            <person name="Freitas A.T."/>
            <person name="Vasconcelos A.T."/>
            <person name="Sagot M.F."/>
        </authorList>
    </citation>
    <scope>NUCLEOTIDE SEQUENCE</scope>
</reference>
<dbReference type="VEuPathDB" id="VectorBase:ADAR2_004689"/>
<dbReference type="SUPFAM" id="SSF161084">
    <property type="entry name" value="MAPEG domain-like"/>
    <property type="match status" value="1"/>
</dbReference>
<dbReference type="GO" id="GO:0005741">
    <property type="term" value="C:mitochondrial outer membrane"/>
    <property type="evidence" value="ECO:0007669"/>
    <property type="project" value="UniProtKB-SubCell"/>
</dbReference>
<dbReference type="FunFam" id="1.20.120.550:FF:000002">
    <property type="entry name" value="Microsomal glutathione S-transferase 1"/>
    <property type="match status" value="1"/>
</dbReference>
<dbReference type="GO" id="GO:0005789">
    <property type="term" value="C:endoplasmic reticulum membrane"/>
    <property type="evidence" value="ECO:0007669"/>
    <property type="project" value="UniProtKB-SubCell"/>
</dbReference>
<feature type="transmembrane region" description="Helical" evidence="17">
    <location>
        <begin position="121"/>
        <end position="144"/>
    </location>
</feature>
<dbReference type="STRING" id="43151.W5JVJ7"/>
<dbReference type="EC" id="2.5.1.18" evidence="5"/>
<evidence type="ECO:0000256" key="17">
    <source>
        <dbReference type="SAM" id="Phobius"/>
    </source>
</evidence>
<evidence type="ECO:0000256" key="3">
    <source>
        <dbReference type="ARBA" id="ARBA00004477"/>
    </source>
</evidence>
<keyword evidence="6" id="KW-0808">Transferase</keyword>
<evidence type="ECO:0000256" key="1">
    <source>
        <dbReference type="ARBA" id="ARBA00003701"/>
    </source>
</evidence>
<dbReference type="PANTHER" id="PTHR10689">
    <property type="entry name" value="MICROSOMAL GLUTATHIONE S-TRANSFERASE 1"/>
    <property type="match status" value="1"/>
</dbReference>
<evidence type="ECO:0000256" key="9">
    <source>
        <dbReference type="ARBA" id="ARBA00022824"/>
    </source>
</evidence>
<keyword evidence="9" id="KW-0256">Endoplasmic reticulum</keyword>
<reference evidence="18" key="2">
    <citation type="submission" date="2010-05" db="EMBL/GenBank/DDBJ databases">
        <authorList>
            <person name="Almeida L.G."/>
            <person name="Nicolas M.F."/>
            <person name="Souza R.C."/>
            <person name="Vasconcelos A.T.R."/>
        </authorList>
    </citation>
    <scope>NUCLEOTIDE SEQUENCE</scope>
</reference>
<dbReference type="GO" id="GO:0004364">
    <property type="term" value="F:glutathione transferase activity"/>
    <property type="evidence" value="ECO:0007669"/>
    <property type="project" value="UniProtKB-EC"/>
</dbReference>
<keyword evidence="8" id="KW-1000">Mitochondrion outer membrane</keyword>
<dbReference type="eggNOG" id="ENOG502S0BD">
    <property type="taxonomic scope" value="Eukaryota"/>
</dbReference>
<evidence type="ECO:0000256" key="8">
    <source>
        <dbReference type="ARBA" id="ARBA00022787"/>
    </source>
</evidence>
<feature type="transmembrane region" description="Helical" evidence="17">
    <location>
        <begin position="77"/>
        <end position="101"/>
    </location>
</feature>
<dbReference type="HOGENOM" id="CLU_790421_0_0_1"/>
<evidence type="ECO:0000256" key="11">
    <source>
        <dbReference type="ARBA" id="ARBA00022990"/>
    </source>
</evidence>
<dbReference type="InterPro" id="IPR023352">
    <property type="entry name" value="MAPEG-like_dom_sf"/>
</dbReference>
<gene>
    <name evidence="18" type="ORF">AND_001355</name>
</gene>
<keyword evidence="11" id="KW-0007">Acetylation</keyword>
<dbReference type="InterPro" id="IPR001129">
    <property type="entry name" value="Membr-assoc_MAPEG"/>
</dbReference>
<dbReference type="Pfam" id="PF01124">
    <property type="entry name" value="MAPEG"/>
    <property type="match status" value="1"/>
</dbReference>
<protein>
    <recommendedName>
        <fullName evidence="15">Microsomal glutathione S-transferase 1</fullName>
        <ecNumber evidence="5">2.5.1.18</ecNumber>
    </recommendedName>
</protein>
<comment type="caution">
    <text evidence="18">The sequence shown here is derived from an EMBL/GenBank/DDBJ whole genome shotgun (WGS) entry which is preliminary data.</text>
</comment>
<comment type="function">
    <text evidence="1">Conjugation of reduced glutathione to a wide number of exogenous and endogenous hydrophobic electrophiles.</text>
</comment>
<keyword evidence="13 17" id="KW-0472">Membrane</keyword>
<comment type="similarity">
    <text evidence="4">Belongs to the MAPEG family.</text>
</comment>
<evidence type="ECO:0000256" key="4">
    <source>
        <dbReference type="ARBA" id="ARBA00010459"/>
    </source>
</evidence>
<name>W5JVJ7_ANODA</name>
<comment type="catalytic activity">
    <reaction evidence="16">
        <text>RX + glutathione = an S-substituted glutathione + a halide anion + H(+)</text>
        <dbReference type="Rhea" id="RHEA:16437"/>
        <dbReference type="ChEBI" id="CHEBI:15378"/>
        <dbReference type="ChEBI" id="CHEBI:16042"/>
        <dbReference type="ChEBI" id="CHEBI:17792"/>
        <dbReference type="ChEBI" id="CHEBI:57925"/>
        <dbReference type="ChEBI" id="CHEBI:90779"/>
        <dbReference type="EC" id="2.5.1.18"/>
    </reaction>
    <physiologicalReaction direction="left-to-right" evidence="16">
        <dbReference type="Rhea" id="RHEA:16438"/>
    </physiologicalReaction>
</comment>
<sequence length="351" mass="38941">MSLTFGQIEPAVFQAYAFCTAILGLKMLIMSILTGLQRGAKKVFSNPEDVKTGGKLAYNDPDVERVRRAHRNDMENILPYFAISFLYMFTGPTVTVAVYLFRLVTAVRIGHTVFHALVPIAKLRGLCWAIGFFTTIFMATQILLHFRPEQCYLHEPVSGAAGKQSPLDCFISWEARDAFYRVDFEQFVIMRARSKGREKKAEKAKSFNDNFPPSSDGGVILGMMVSATCQPAGAQCTEVRRSATHGDGRPETYGCDFGVSEPDEPLVCELWSGHLRHCLCAKQLVTKRHPENYSQLSAYRARARTSVRRPPRPNPASVLDGLLARSRRTASPVCALVPGPPDPPVGGFQHL</sequence>
<dbReference type="VEuPathDB" id="VectorBase:ADAC001355"/>